<dbReference type="Pfam" id="PF26577">
    <property type="entry name" value="TSEN34_N"/>
    <property type="match status" value="1"/>
</dbReference>
<feature type="active site" evidence="5">
    <location>
        <position position="255"/>
    </location>
</feature>
<keyword evidence="9" id="KW-0378">Hydrolase</keyword>
<evidence type="ECO:0000313" key="10">
    <source>
        <dbReference type="Proteomes" id="UP000269793"/>
    </source>
</evidence>
<evidence type="ECO:0000256" key="3">
    <source>
        <dbReference type="ARBA" id="ARBA00023239"/>
    </source>
</evidence>
<dbReference type="AlphaFoldDB" id="A0A3G2S7Q4"/>
<gene>
    <name evidence="9" type="primary">sen-34</name>
    <name evidence="9" type="ORF">DNF11_2339</name>
</gene>
<protein>
    <recommendedName>
        <fullName evidence="4">tRNA-splicing endonuclease subunit Sen34</fullName>
        <ecNumber evidence="4">4.6.1.16</ecNumber>
    </recommendedName>
</protein>
<keyword evidence="3 4" id="KW-0456">Lyase</keyword>
<accession>A0A3G2S7Q4</accession>
<feature type="region of interest" description="Disordered" evidence="6">
    <location>
        <begin position="133"/>
        <end position="154"/>
    </location>
</feature>
<dbReference type="CDD" id="cd22363">
    <property type="entry name" value="tRNA-intron_lyase_C"/>
    <property type="match status" value="1"/>
</dbReference>
<evidence type="ECO:0000259" key="8">
    <source>
        <dbReference type="Pfam" id="PF26577"/>
    </source>
</evidence>
<evidence type="ECO:0000256" key="6">
    <source>
        <dbReference type="SAM" id="MobiDB-lite"/>
    </source>
</evidence>
<dbReference type="PIRSF" id="PIRSF017250">
    <property type="entry name" value="tRNA_splic_SEN34"/>
    <property type="match status" value="1"/>
</dbReference>
<name>A0A3G2S7Q4_MALR7</name>
<dbReference type="InterPro" id="IPR006677">
    <property type="entry name" value="tRNA_intron_Endonuc_cat-like"/>
</dbReference>
<dbReference type="STRING" id="425264.A0A3G2S7Q4"/>
<evidence type="ECO:0000313" key="9">
    <source>
        <dbReference type="EMBL" id="AYO43289.1"/>
    </source>
</evidence>
<keyword evidence="9" id="KW-0255">Endonuclease</keyword>
<dbReference type="GO" id="GO:0003676">
    <property type="term" value="F:nucleic acid binding"/>
    <property type="evidence" value="ECO:0007669"/>
    <property type="project" value="InterPro"/>
</dbReference>
<dbReference type="InterPro" id="IPR036167">
    <property type="entry name" value="tRNA_intron_Endo_cat-like_sf"/>
</dbReference>
<dbReference type="GO" id="GO:0000214">
    <property type="term" value="C:tRNA-intron endonuclease complex"/>
    <property type="evidence" value="ECO:0007669"/>
    <property type="project" value="UniProtKB-UniRule"/>
</dbReference>
<dbReference type="PANTHER" id="PTHR13070">
    <property type="entry name" value="TRNA-SPLICING ENDONUCLEASE SUBUNIT SEN34-RELATED"/>
    <property type="match status" value="1"/>
</dbReference>
<feature type="active site" evidence="5">
    <location>
        <position position="247"/>
    </location>
</feature>
<feature type="domain" description="TSEN34 N-terminal" evidence="8">
    <location>
        <begin position="12"/>
        <end position="81"/>
    </location>
</feature>
<feature type="active site" evidence="5">
    <location>
        <position position="287"/>
    </location>
</feature>
<dbReference type="EC" id="4.6.1.16" evidence="4"/>
<evidence type="ECO:0000256" key="5">
    <source>
        <dbReference type="PIRSR" id="PIRSR017250-50"/>
    </source>
</evidence>
<dbReference type="EMBL" id="CP033151">
    <property type="protein sequence ID" value="AYO43289.1"/>
    <property type="molecule type" value="Genomic_DNA"/>
</dbReference>
<feature type="compositionally biased region" description="Basic and acidic residues" evidence="6">
    <location>
        <begin position="133"/>
        <end position="148"/>
    </location>
</feature>
<comment type="function">
    <text evidence="4">Constitutes one of the two catalytic subunit of the tRNA-splicing endonuclease complex, a complex responsible for identification and cleavage of the splice sites in pre-tRNA. It cleaves pre-tRNA at the 5'- and 3'-splice sites to release the intron. The products are an intron and two tRNA half-molecules bearing 2',3'-cyclic phosphate and 5'-OH termini. There are no conserved sequences at the splice sites, but the intron is invariably located at the same site in the gene, placing the splice sites an invariant distance from the constant structural features of the tRNA body.</text>
</comment>
<dbReference type="Pfam" id="PF01974">
    <property type="entry name" value="tRNA_int_endo"/>
    <property type="match status" value="1"/>
</dbReference>
<dbReference type="InterPro" id="IPR059049">
    <property type="entry name" value="TSEN34_N"/>
</dbReference>
<dbReference type="Proteomes" id="UP000269793">
    <property type="component" value="Chromosome IV"/>
</dbReference>
<keyword evidence="10" id="KW-1185">Reference proteome</keyword>
<comment type="similarity">
    <text evidence="1 4">Belongs to the tRNA-intron endonuclease family.</text>
</comment>
<dbReference type="GO" id="GO:0000213">
    <property type="term" value="F:tRNA-intron lyase activity"/>
    <property type="evidence" value="ECO:0007669"/>
    <property type="project" value="UniProtKB-UniRule"/>
</dbReference>
<sequence>MERLRERYPDRIPIHLCQGVPLLLEVADVECARTEHHICGLLTGTLPLIPQQNVFLGLPLRLLAEEVVYLLRKGVAVLIDETRAYMPPTADERETFLEQEQQQIQAQKERTLQHQDEQRRVIEAKLQTEEAAALERRRARQASKDSSSHDGVSAQDALKRMPYVHYTQGESASIPGYVPCTQAMLSDAPAGAQVNAYTTLGEAMQAGVWTYPRTLEQRARCAVFEDLHEQGYFLSTGLRFGGDFVVYPGDPLRYHSHYTATILAAPEQAVPAFHIIASGRLGTAVKKSHLLCQSNTFVRDDTQAEDRRRRGDDDTLQKPWGQVQYWSLAWAGFGT</sequence>
<dbReference type="InterPro" id="IPR016690">
    <property type="entry name" value="TSEN34"/>
</dbReference>
<dbReference type="Gene3D" id="3.40.1350.10">
    <property type="match status" value="1"/>
</dbReference>
<dbReference type="InterPro" id="IPR011856">
    <property type="entry name" value="tRNA_endonuc-like_dom_sf"/>
</dbReference>
<dbReference type="VEuPathDB" id="FungiDB:DNF11_2339"/>
<dbReference type="PANTHER" id="PTHR13070:SF0">
    <property type="entry name" value="TRNA-SPLICING ENDONUCLEASE SUBUNIT SEN34"/>
    <property type="match status" value="1"/>
</dbReference>
<organism evidence="9 10">
    <name type="scientific">Malassezia restricta (strain ATCC 96810 / NBRC 103918 / CBS 7877)</name>
    <name type="common">Seborrheic dermatitis infection agent</name>
    <dbReference type="NCBI Taxonomy" id="425264"/>
    <lineage>
        <taxon>Eukaryota</taxon>
        <taxon>Fungi</taxon>
        <taxon>Dikarya</taxon>
        <taxon>Basidiomycota</taxon>
        <taxon>Ustilaginomycotina</taxon>
        <taxon>Malasseziomycetes</taxon>
        <taxon>Malasseziales</taxon>
        <taxon>Malasseziaceae</taxon>
        <taxon>Malassezia</taxon>
    </lineage>
</organism>
<keyword evidence="9" id="KW-0540">Nuclease</keyword>
<dbReference type="OrthoDB" id="48041at2759"/>
<keyword evidence="2 4" id="KW-0819">tRNA processing</keyword>
<evidence type="ECO:0000256" key="2">
    <source>
        <dbReference type="ARBA" id="ARBA00022694"/>
    </source>
</evidence>
<proteinExistence type="inferred from homology"/>
<dbReference type="SUPFAM" id="SSF53032">
    <property type="entry name" value="tRNA-intron endonuclease catalytic domain-like"/>
    <property type="match status" value="1"/>
</dbReference>
<evidence type="ECO:0000256" key="1">
    <source>
        <dbReference type="ARBA" id="ARBA00008078"/>
    </source>
</evidence>
<dbReference type="GO" id="GO:0000379">
    <property type="term" value="P:tRNA-type intron splice site recognition and cleavage"/>
    <property type="evidence" value="ECO:0007669"/>
    <property type="project" value="UniProtKB-UniRule"/>
</dbReference>
<evidence type="ECO:0000256" key="4">
    <source>
        <dbReference type="PIRNR" id="PIRNR017250"/>
    </source>
</evidence>
<reference evidence="9 10" key="1">
    <citation type="submission" date="2018-10" db="EMBL/GenBank/DDBJ databases">
        <title>Complete genome sequence of Malassezia restricta CBS 7877.</title>
        <authorList>
            <person name="Morand S.C."/>
            <person name="Bertignac M."/>
            <person name="Iltis A."/>
            <person name="Kolder I."/>
            <person name="Pirovano W."/>
            <person name="Jourdain R."/>
            <person name="Clavaud C."/>
        </authorList>
    </citation>
    <scope>NUCLEOTIDE SEQUENCE [LARGE SCALE GENOMIC DNA]</scope>
    <source>
        <strain evidence="9 10">CBS 7877</strain>
    </source>
</reference>
<feature type="domain" description="tRNA intron endonuclease catalytic" evidence="7">
    <location>
        <begin position="219"/>
        <end position="292"/>
    </location>
</feature>
<evidence type="ECO:0000259" key="7">
    <source>
        <dbReference type="Pfam" id="PF01974"/>
    </source>
</evidence>